<dbReference type="PROSITE" id="PS51257">
    <property type="entry name" value="PROKAR_LIPOPROTEIN"/>
    <property type="match status" value="1"/>
</dbReference>
<dbReference type="PANTHER" id="PTHR34700">
    <property type="entry name" value="POTASSIUM BINDING PROTEIN KBP"/>
    <property type="match status" value="1"/>
</dbReference>
<evidence type="ECO:0000313" key="5">
    <source>
        <dbReference type="Proteomes" id="UP000568888"/>
    </source>
</evidence>
<dbReference type="CDD" id="cd00118">
    <property type="entry name" value="LysM"/>
    <property type="match status" value="1"/>
</dbReference>
<dbReference type="AlphaFoldDB" id="A0A6V8MSL9"/>
<evidence type="ECO:0000313" key="4">
    <source>
        <dbReference type="EMBL" id="GFO63080.1"/>
    </source>
</evidence>
<dbReference type="PANTHER" id="PTHR34700:SF4">
    <property type="entry name" value="PHAGE-LIKE ELEMENT PBSX PROTEIN XKDP"/>
    <property type="match status" value="1"/>
</dbReference>
<protein>
    <submittedName>
        <fullName evidence="4">Peptidoglycan-binding protein LysM</fullName>
    </submittedName>
</protein>
<feature type="signal peptide" evidence="2">
    <location>
        <begin position="1"/>
        <end position="23"/>
    </location>
</feature>
<feature type="region of interest" description="Disordered" evidence="1">
    <location>
        <begin position="102"/>
        <end position="153"/>
    </location>
</feature>
<feature type="domain" description="LysM" evidence="3">
    <location>
        <begin position="50"/>
        <end position="97"/>
    </location>
</feature>
<dbReference type="Pfam" id="PF01476">
    <property type="entry name" value="LysM"/>
    <property type="match status" value="1"/>
</dbReference>
<dbReference type="SUPFAM" id="SSF54106">
    <property type="entry name" value="LysM domain"/>
    <property type="match status" value="1"/>
</dbReference>
<dbReference type="InterPro" id="IPR018392">
    <property type="entry name" value="LysM"/>
</dbReference>
<evidence type="ECO:0000256" key="1">
    <source>
        <dbReference type="SAM" id="MobiDB-lite"/>
    </source>
</evidence>
<reference evidence="5" key="1">
    <citation type="submission" date="2020-06" db="EMBL/GenBank/DDBJ databases">
        <title>Draft genomic sequecing of Geomonas sp. Red736.</title>
        <authorList>
            <person name="Itoh H."/>
            <person name="Xu Z.X."/>
            <person name="Ushijima N."/>
            <person name="Masuda Y."/>
            <person name="Shiratori Y."/>
            <person name="Senoo K."/>
        </authorList>
    </citation>
    <scope>NUCLEOTIDE SEQUENCE [LARGE SCALE GENOMIC DNA]</scope>
    <source>
        <strain evidence="5">Red736</strain>
    </source>
</reference>
<sequence length="202" mass="22106">MTKRRIVTLGTLFVLACGSAGHAEEMLLYTPKEATGAEAPASPKEGVLVRTVTVKRGDTLAKLSRKHIGVSDYFPQMLVFNKIKNPDLIHPGEKLLVPVPPGQAGKAEKAPKPAKAVKADQAAPRPAVQRPPAPKKAASVERMPVKPGEQDLFQRGQRAYLDGEYREALSRFNDFLHKFPHSRFAADASLYRADCFLHLSGE</sequence>
<dbReference type="InterPro" id="IPR036779">
    <property type="entry name" value="LysM_dom_sf"/>
</dbReference>
<dbReference type="RefSeq" id="WP_183345700.1">
    <property type="nucleotide sequence ID" value="NZ_BLXY01000001.1"/>
</dbReference>
<dbReference type="Gene3D" id="1.25.40.10">
    <property type="entry name" value="Tetratricopeptide repeat domain"/>
    <property type="match status" value="1"/>
</dbReference>
<dbReference type="InterPro" id="IPR052196">
    <property type="entry name" value="Bact_Kbp"/>
</dbReference>
<dbReference type="EMBL" id="BLXY01000001">
    <property type="protein sequence ID" value="GFO63080.1"/>
    <property type="molecule type" value="Genomic_DNA"/>
</dbReference>
<dbReference type="InterPro" id="IPR011990">
    <property type="entry name" value="TPR-like_helical_dom_sf"/>
</dbReference>
<proteinExistence type="predicted"/>
<dbReference type="PROSITE" id="PS51782">
    <property type="entry name" value="LYSM"/>
    <property type="match status" value="1"/>
</dbReference>
<gene>
    <name evidence="4" type="ORF">GMPD_09990</name>
</gene>
<name>A0A6V8MSL9_9BACT</name>
<comment type="caution">
    <text evidence="4">The sequence shown here is derived from an EMBL/GenBank/DDBJ whole genome shotgun (WGS) entry which is preliminary data.</text>
</comment>
<evidence type="ECO:0000259" key="3">
    <source>
        <dbReference type="PROSITE" id="PS51782"/>
    </source>
</evidence>
<feature type="compositionally biased region" description="Low complexity" evidence="1">
    <location>
        <begin position="113"/>
        <end position="128"/>
    </location>
</feature>
<keyword evidence="2" id="KW-0732">Signal</keyword>
<dbReference type="Gene3D" id="3.10.350.10">
    <property type="entry name" value="LysM domain"/>
    <property type="match status" value="1"/>
</dbReference>
<evidence type="ECO:0000256" key="2">
    <source>
        <dbReference type="SAM" id="SignalP"/>
    </source>
</evidence>
<organism evidence="4 5">
    <name type="scientific">Geomonas paludis</name>
    <dbReference type="NCBI Taxonomy" id="2740185"/>
    <lineage>
        <taxon>Bacteria</taxon>
        <taxon>Pseudomonadati</taxon>
        <taxon>Thermodesulfobacteriota</taxon>
        <taxon>Desulfuromonadia</taxon>
        <taxon>Geobacterales</taxon>
        <taxon>Geobacteraceae</taxon>
        <taxon>Geomonas</taxon>
    </lineage>
</organism>
<dbReference type="Proteomes" id="UP000568888">
    <property type="component" value="Unassembled WGS sequence"/>
</dbReference>
<feature type="chain" id="PRO_5028123037" evidence="2">
    <location>
        <begin position="24"/>
        <end position="202"/>
    </location>
</feature>
<accession>A0A6V8MSL9</accession>
<dbReference type="SMART" id="SM00257">
    <property type="entry name" value="LysM"/>
    <property type="match status" value="1"/>
</dbReference>